<evidence type="ECO:0000256" key="7">
    <source>
        <dbReference type="SAM" id="MobiDB-lite"/>
    </source>
</evidence>
<dbReference type="OrthoDB" id="102260at2759"/>
<organism evidence="10 11">
    <name type="scientific">Dissophora globulifera</name>
    <dbReference type="NCBI Taxonomy" id="979702"/>
    <lineage>
        <taxon>Eukaryota</taxon>
        <taxon>Fungi</taxon>
        <taxon>Fungi incertae sedis</taxon>
        <taxon>Mucoromycota</taxon>
        <taxon>Mortierellomycotina</taxon>
        <taxon>Mortierellomycetes</taxon>
        <taxon>Mortierellales</taxon>
        <taxon>Mortierellaceae</taxon>
        <taxon>Dissophora</taxon>
    </lineage>
</organism>
<dbReference type="EMBL" id="JAAAIP010000771">
    <property type="protein sequence ID" value="KAG0312823.1"/>
    <property type="molecule type" value="Genomic_DNA"/>
</dbReference>
<keyword evidence="4 8" id="KW-1133">Transmembrane helix</keyword>
<feature type="transmembrane region" description="Helical" evidence="8">
    <location>
        <begin position="75"/>
        <end position="93"/>
    </location>
</feature>
<dbReference type="InterPro" id="IPR025256">
    <property type="entry name" value="TM7S3/TM198-like_dom"/>
</dbReference>
<evidence type="ECO:0000256" key="8">
    <source>
        <dbReference type="SAM" id="Phobius"/>
    </source>
</evidence>
<accession>A0A9P6R514</accession>
<keyword evidence="11" id="KW-1185">Reference proteome</keyword>
<dbReference type="GO" id="GO:0005886">
    <property type="term" value="C:plasma membrane"/>
    <property type="evidence" value="ECO:0007669"/>
    <property type="project" value="TreeGrafter"/>
</dbReference>
<feature type="transmembrane region" description="Helical" evidence="8">
    <location>
        <begin position="17"/>
        <end position="36"/>
    </location>
</feature>
<keyword evidence="5 8" id="KW-0472">Membrane</keyword>
<feature type="transmembrane region" description="Helical" evidence="8">
    <location>
        <begin position="171"/>
        <end position="193"/>
    </location>
</feature>
<dbReference type="Proteomes" id="UP000738325">
    <property type="component" value="Unassembled WGS sequence"/>
</dbReference>
<comment type="subcellular location">
    <subcellularLocation>
        <location evidence="1">Membrane</location>
        <topology evidence="1">Multi-pass membrane protein</topology>
    </subcellularLocation>
</comment>
<name>A0A9P6R514_9FUNG</name>
<dbReference type="PANTHER" id="PTHR31247">
    <property type="entry name" value="TRANSMEMBRANE PROTEIN 198 FAMILY MEMBER"/>
    <property type="match status" value="1"/>
</dbReference>
<dbReference type="Pfam" id="PF13886">
    <property type="entry name" value="TM7S3_TM198"/>
    <property type="match status" value="1"/>
</dbReference>
<evidence type="ECO:0000259" key="9">
    <source>
        <dbReference type="Pfam" id="PF13886"/>
    </source>
</evidence>
<reference evidence="10" key="1">
    <citation type="journal article" date="2020" name="Fungal Divers.">
        <title>Resolving the Mortierellaceae phylogeny through synthesis of multi-gene phylogenetics and phylogenomics.</title>
        <authorList>
            <person name="Vandepol N."/>
            <person name="Liber J."/>
            <person name="Desiro A."/>
            <person name="Na H."/>
            <person name="Kennedy M."/>
            <person name="Barry K."/>
            <person name="Grigoriev I.V."/>
            <person name="Miller A.N."/>
            <person name="O'Donnell K."/>
            <person name="Stajich J.E."/>
            <person name="Bonito G."/>
        </authorList>
    </citation>
    <scope>NUCLEOTIDE SEQUENCE</scope>
    <source>
        <strain evidence="10">REB-010B</strain>
    </source>
</reference>
<feature type="domain" description="TM7S3/TM198-like" evidence="9">
    <location>
        <begin position="3"/>
        <end position="192"/>
    </location>
</feature>
<evidence type="ECO:0000256" key="3">
    <source>
        <dbReference type="ARBA" id="ARBA00022692"/>
    </source>
</evidence>
<feature type="region of interest" description="Disordered" evidence="7">
    <location>
        <begin position="223"/>
        <end position="249"/>
    </location>
</feature>
<feature type="transmembrane region" description="Helical" evidence="8">
    <location>
        <begin position="105"/>
        <end position="123"/>
    </location>
</feature>
<proteinExistence type="inferred from homology"/>
<sequence>MPIGLLLTFRGYRHWRFTMFLAGFLTGVVIMFSILSNAEPANGWNDTQIIYVFSSIAAGFIIGGFCFFFNRFCSFILGGIAGLTLAMYILAWRDGTLIHSRGGRIGLLVGTAGFFVIIGLFLGRRILIPASVMLGSYITIAGLDMFARTGFTESIKLFFTTDENVVYFVTANLYIMLGAIGGLIVMGMVYQFLAWRNRRQRMVSQGRTIHSHSDDWTLLHPKKNRTIRPDPTYPDGNYPQNYNSNYAGTSTNPALGDDGLYHEKKWYKRNPFKRHPKREVDNYGDNRASYSSNAALNT</sequence>
<feature type="region of interest" description="Disordered" evidence="7">
    <location>
        <begin position="272"/>
        <end position="298"/>
    </location>
</feature>
<evidence type="ECO:0000313" key="11">
    <source>
        <dbReference type="Proteomes" id="UP000738325"/>
    </source>
</evidence>
<feature type="transmembrane region" description="Helical" evidence="8">
    <location>
        <begin position="48"/>
        <end position="68"/>
    </location>
</feature>
<gene>
    <name evidence="10" type="ORF">BGZ99_009254</name>
</gene>
<comment type="similarity">
    <text evidence="2">Belongs to the TMEM198 family.</text>
</comment>
<comment type="caution">
    <text evidence="10">The sequence shown here is derived from an EMBL/GenBank/DDBJ whole genome shotgun (WGS) entry which is preliminary data.</text>
</comment>
<feature type="compositionally biased region" description="Polar residues" evidence="7">
    <location>
        <begin position="238"/>
        <end position="249"/>
    </location>
</feature>
<feature type="compositionally biased region" description="Polar residues" evidence="7">
    <location>
        <begin position="288"/>
        <end position="298"/>
    </location>
</feature>
<keyword evidence="3 8" id="KW-0812">Transmembrane</keyword>
<evidence type="ECO:0000256" key="1">
    <source>
        <dbReference type="ARBA" id="ARBA00004141"/>
    </source>
</evidence>
<dbReference type="InterPro" id="IPR040236">
    <property type="entry name" value="TMEM198"/>
</dbReference>
<evidence type="ECO:0000256" key="5">
    <source>
        <dbReference type="ARBA" id="ARBA00023136"/>
    </source>
</evidence>
<evidence type="ECO:0000256" key="6">
    <source>
        <dbReference type="ARBA" id="ARBA00049737"/>
    </source>
</evidence>
<protein>
    <recommendedName>
        <fullName evidence="6">Transmembrane protein 198</fullName>
    </recommendedName>
</protein>
<dbReference type="PANTHER" id="PTHR31247:SF5">
    <property type="entry name" value="DUF4203 DOMAIN-CONTAINING PROTEIN"/>
    <property type="match status" value="1"/>
</dbReference>
<evidence type="ECO:0000313" key="10">
    <source>
        <dbReference type="EMBL" id="KAG0312823.1"/>
    </source>
</evidence>
<evidence type="ECO:0000256" key="2">
    <source>
        <dbReference type="ARBA" id="ARBA00006244"/>
    </source>
</evidence>
<evidence type="ECO:0000256" key="4">
    <source>
        <dbReference type="ARBA" id="ARBA00022989"/>
    </source>
</evidence>
<dbReference type="AlphaFoldDB" id="A0A9P6R514"/>